<dbReference type="Pfam" id="PF06808">
    <property type="entry name" value="DctM"/>
    <property type="match status" value="1"/>
</dbReference>
<dbReference type="Proteomes" id="UP001139308">
    <property type="component" value="Unassembled WGS sequence"/>
</dbReference>
<feature type="transmembrane region" description="Helical" evidence="7">
    <location>
        <begin position="254"/>
        <end position="273"/>
    </location>
</feature>
<dbReference type="EMBL" id="JAKLJA010000007">
    <property type="protein sequence ID" value="MCG5074152.1"/>
    <property type="molecule type" value="Genomic_DNA"/>
</dbReference>
<evidence type="ECO:0000256" key="2">
    <source>
        <dbReference type="ARBA" id="ARBA00022475"/>
    </source>
</evidence>
<dbReference type="InterPro" id="IPR004681">
    <property type="entry name" value="TRAP_DctM"/>
</dbReference>
<feature type="transmembrane region" description="Helical" evidence="7">
    <location>
        <begin position="142"/>
        <end position="164"/>
    </location>
</feature>
<dbReference type="AlphaFoldDB" id="A0A9X1UHX4"/>
<evidence type="ECO:0000313" key="9">
    <source>
        <dbReference type="EMBL" id="MCG5074152.1"/>
    </source>
</evidence>
<keyword evidence="10" id="KW-1185">Reference proteome</keyword>
<organism evidence="9 10">
    <name type="scientific">Paraburkholderia tagetis</name>
    <dbReference type="NCBI Taxonomy" id="2913261"/>
    <lineage>
        <taxon>Bacteria</taxon>
        <taxon>Pseudomonadati</taxon>
        <taxon>Pseudomonadota</taxon>
        <taxon>Betaproteobacteria</taxon>
        <taxon>Burkholderiales</taxon>
        <taxon>Burkholderiaceae</taxon>
        <taxon>Paraburkholderia</taxon>
    </lineage>
</organism>
<keyword evidence="3 7" id="KW-0997">Cell inner membrane</keyword>
<feature type="transmembrane region" description="Helical" evidence="7">
    <location>
        <begin position="57"/>
        <end position="77"/>
    </location>
</feature>
<dbReference type="GO" id="GO:0005886">
    <property type="term" value="C:plasma membrane"/>
    <property type="evidence" value="ECO:0007669"/>
    <property type="project" value="UniProtKB-SubCell"/>
</dbReference>
<name>A0A9X1UHX4_9BURK</name>
<accession>A0A9X1UHX4</accession>
<gene>
    <name evidence="9" type="ORF">L5014_12400</name>
</gene>
<evidence type="ECO:0000256" key="3">
    <source>
        <dbReference type="ARBA" id="ARBA00022519"/>
    </source>
</evidence>
<evidence type="ECO:0000256" key="5">
    <source>
        <dbReference type="ARBA" id="ARBA00022989"/>
    </source>
</evidence>
<dbReference type="InterPro" id="IPR010656">
    <property type="entry name" value="DctM"/>
</dbReference>
<evidence type="ECO:0000313" key="10">
    <source>
        <dbReference type="Proteomes" id="UP001139308"/>
    </source>
</evidence>
<dbReference type="RefSeq" id="WP_238463914.1">
    <property type="nucleotide sequence ID" value="NZ_JAKLJA010000007.1"/>
</dbReference>
<feature type="transmembrane region" description="Helical" evidence="7">
    <location>
        <begin position="327"/>
        <end position="352"/>
    </location>
</feature>
<evidence type="ECO:0000259" key="8">
    <source>
        <dbReference type="Pfam" id="PF06808"/>
    </source>
</evidence>
<comment type="similarity">
    <text evidence="7">Belongs to the TRAP transporter large permease family.</text>
</comment>
<comment type="caution">
    <text evidence="9">The sequence shown here is derived from an EMBL/GenBank/DDBJ whole genome shotgun (WGS) entry which is preliminary data.</text>
</comment>
<keyword evidence="2" id="KW-1003">Cell membrane</keyword>
<feature type="transmembrane region" description="Helical" evidence="7">
    <location>
        <begin position="230"/>
        <end position="248"/>
    </location>
</feature>
<dbReference type="GO" id="GO:0022857">
    <property type="term" value="F:transmembrane transporter activity"/>
    <property type="evidence" value="ECO:0007669"/>
    <property type="project" value="UniProtKB-UniRule"/>
</dbReference>
<dbReference type="PANTHER" id="PTHR33362">
    <property type="entry name" value="SIALIC ACID TRAP TRANSPORTER PERMEASE PROTEIN SIAT-RELATED"/>
    <property type="match status" value="1"/>
</dbReference>
<comment type="subunit">
    <text evidence="7">The complex comprises the extracytoplasmic solute receptor protein and the two transmembrane proteins.</text>
</comment>
<comment type="function">
    <text evidence="7">Part of the tripartite ATP-independent periplasmic (TRAP) transport system.</text>
</comment>
<dbReference type="PIRSF" id="PIRSF006066">
    <property type="entry name" value="HI0050"/>
    <property type="match status" value="1"/>
</dbReference>
<sequence>MNPFLIGAGMFGGLLAVLSVGVPIAFALLSIALVSLFVTGGGWDALNLIASTYWGSVATFTLTSVPMFMFMGAIISASGMGARLYSALATILDGVPGGLAVATTLACGVMAAVSGSSVATAAAIGGFAVSEMRRHEVPEGRACGAVAAGGTLGILLPPSIPLIIYSVIAEQSIGKLFVATLVPGAIMAGAFGVYQIFLAMRDRVRGDALRGRRTRPLASVSERIVALKDVGPFALLILIILGSLYRGLATPQEAASLGIVASLVLAGVVYRELSWTTFRQILVDAARSSVMILAVISSAIVFGYVMTTSQVAASLTQAIAQAHVQPWVLFISINVLLIFLGCFMETIAIIVVTMPVLVPVVQAYHWNLIWFGVVVVINMEMALIHPPVGLNLFVVQSVAPDVPLRRIVLGTLPYVFIMMGVLALIGVFPSVSTMLLGAG</sequence>
<dbReference type="NCBIfam" id="TIGR00786">
    <property type="entry name" value="dctM"/>
    <property type="match status" value="1"/>
</dbReference>
<keyword evidence="6 7" id="KW-0472">Membrane</keyword>
<protein>
    <recommendedName>
        <fullName evidence="7">TRAP transporter large permease protein</fullName>
    </recommendedName>
</protein>
<keyword evidence="5 7" id="KW-1133">Transmembrane helix</keyword>
<feature type="transmembrane region" description="Helical" evidence="7">
    <location>
        <begin position="414"/>
        <end position="438"/>
    </location>
</feature>
<evidence type="ECO:0000256" key="4">
    <source>
        <dbReference type="ARBA" id="ARBA00022692"/>
    </source>
</evidence>
<dbReference type="PANTHER" id="PTHR33362:SF5">
    <property type="entry name" value="C4-DICARBOXYLATE TRAP TRANSPORTER LARGE PERMEASE PROTEIN DCTM"/>
    <property type="match status" value="1"/>
</dbReference>
<evidence type="ECO:0000256" key="6">
    <source>
        <dbReference type="ARBA" id="ARBA00023136"/>
    </source>
</evidence>
<feature type="transmembrane region" description="Helical" evidence="7">
    <location>
        <begin position="12"/>
        <end position="37"/>
    </location>
</feature>
<proteinExistence type="inferred from homology"/>
<feature type="transmembrane region" description="Helical" evidence="7">
    <location>
        <begin position="109"/>
        <end position="130"/>
    </location>
</feature>
<feature type="transmembrane region" description="Helical" evidence="7">
    <location>
        <begin position="176"/>
        <end position="200"/>
    </location>
</feature>
<feature type="transmembrane region" description="Helical" evidence="7">
    <location>
        <begin position="84"/>
        <end position="103"/>
    </location>
</feature>
<evidence type="ECO:0000256" key="7">
    <source>
        <dbReference type="RuleBase" id="RU369079"/>
    </source>
</evidence>
<keyword evidence="7" id="KW-0813">Transport</keyword>
<evidence type="ECO:0000256" key="1">
    <source>
        <dbReference type="ARBA" id="ARBA00004429"/>
    </source>
</evidence>
<feature type="transmembrane region" description="Helical" evidence="7">
    <location>
        <begin position="285"/>
        <end position="307"/>
    </location>
</feature>
<feature type="transmembrane region" description="Helical" evidence="7">
    <location>
        <begin position="364"/>
        <end position="384"/>
    </location>
</feature>
<feature type="domain" description="TRAP C4-dicarboxylate transport system permease DctM subunit" evidence="8">
    <location>
        <begin position="11"/>
        <end position="430"/>
    </location>
</feature>
<comment type="subcellular location">
    <subcellularLocation>
        <location evidence="1 7">Cell inner membrane</location>
        <topology evidence="1 7">Multi-pass membrane protein</topology>
    </subcellularLocation>
</comment>
<keyword evidence="4 7" id="KW-0812">Transmembrane</keyword>
<reference evidence="9" key="1">
    <citation type="submission" date="2022-01" db="EMBL/GenBank/DDBJ databases">
        <title>Genome sequence and assembly of Parabukholderia sp. RG36.</title>
        <authorList>
            <person name="Chhetri G."/>
        </authorList>
    </citation>
    <scope>NUCLEOTIDE SEQUENCE</scope>
    <source>
        <strain evidence="9">RG36</strain>
    </source>
</reference>